<dbReference type="NCBIfam" id="NF005084">
    <property type="entry name" value="PRK06519.1"/>
    <property type="match status" value="1"/>
</dbReference>
<dbReference type="GO" id="GO:0006633">
    <property type="term" value="P:fatty acid biosynthetic process"/>
    <property type="evidence" value="ECO:0007669"/>
    <property type="project" value="TreeGrafter"/>
</dbReference>
<dbReference type="EMBL" id="CP042906">
    <property type="protein sequence ID" value="QEX15962.1"/>
    <property type="molecule type" value="Genomic_DNA"/>
</dbReference>
<dbReference type="GO" id="GO:0004315">
    <property type="term" value="F:3-oxoacyl-[acyl-carrier-protein] synthase activity"/>
    <property type="evidence" value="ECO:0007669"/>
    <property type="project" value="TreeGrafter"/>
</dbReference>
<name>A0A5J6MEW5_9PROT</name>
<dbReference type="InterPro" id="IPR014030">
    <property type="entry name" value="Ketoacyl_synth_N"/>
</dbReference>
<dbReference type="PANTHER" id="PTHR11712:SF336">
    <property type="entry name" value="3-OXOACYL-[ACYL-CARRIER-PROTEIN] SYNTHASE, MITOCHONDRIAL"/>
    <property type="match status" value="1"/>
</dbReference>
<gene>
    <name evidence="3" type="primary">fabF</name>
    <name evidence="3" type="ORF">FRZ44_12520</name>
</gene>
<dbReference type="AlphaFoldDB" id="A0A5J6MEW5"/>
<evidence type="ECO:0000259" key="2">
    <source>
        <dbReference type="Pfam" id="PF00109"/>
    </source>
</evidence>
<organism evidence="3 4">
    <name type="scientific">Hypericibacter terrae</name>
    <dbReference type="NCBI Taxonomy" id="2602015"/>
    <lineage>
        <taxon>Bacteria</taxon>
        <taxon>Pseudomonadati</taxon>
        <taxon>Pseudomonadota</taxon>
        <taxon>Alphaproteobacteria</taxon>
        <taxon>Rhodospirillales</taxon>
        <taxon>Dongiaceae</taxon>
        <taxon>Hypericibacter</taxon>
    </lineage>
</organism>
<dbReference type="RefSeq" id="WP_151176372.1">
    <property type="nucleotide sequence ID" value="NZ_CP042906.1"/>
</dbReference>
<evidence type="ECO:0000256" key="1">
    <source>
        <dbReference type="ARBA" id="ARBA00022679"/>
    </source>
</evidence>
<proteinExistence type="predicted"/>
<feature type="domain" description="Beta-ketoacyl synthase-like N-terminal" evidence="2">
    <location>
        <begin position="59"/>
        <end position="247"/>
    </location>
</feature>
<dbReference type="KEGG" id="htq:FRZ44_12520"/>
<protein>
    <submittedName>
        <fullName evidence="3">Beta-ketoacyl-ACP synthase II</fullName>
    </submittedName>
</protein>
<reference evidence="3 4" key="1">
    <citation type="submission" date="2019-08" db="EMBL/GenBank/DDBJ databases">
        <title>Hyperibacter terrae gen. nov., sp. nov. and Hyperibacter viscosus sp. nov., two new members in the family Rhodospirillaceae isolated from the rhizosphere of Hypericum perforatum.</title>
        <authorList>
            <person name="Noviana Z."/>
        </authorList>
    </citation>
    <scope>NUCLEOTIDE SEQUENCE [LARGE SCALE GENOMIC DNA]</scope>
    <source>
        <strain evidence="3 4">R5913</strain>
    </source>
</reference>
<dbReference type="InterPro" id="IPR016039">
    <property type="entry name" value="Thiolase-like"/>
</dbReference>
<dbReference type="PANTHER" id="PTHR11712">
    <property type="entry name" value="POLYKETIDE SYNTHASE-RELATED"/>
    <property type="match status" value="1"/>
</dbReference>
<dbReference type="Proteomes" id="UP000326202">
    <property type="component" value="Chromosome"/>
</dbReference>
<keyword evidence="1" id="KW-0808">Transferase</keyword>
<dbReference type="InterPro" id="IPR000794">
    <property type="entry name" value="Beta-ketoacyl_synthase"/>
</dbReference>
<dbReference type="Gene3D" id="3.40.47.10">
    <property type="match status" value="1"/>
</dbReference>
<dbReference type="Pfam" id="PF00109">
    <property type="entry name" value="ketoacyl-synt"/>
    <property type="match status" value="1"/>
</dbReference>
<evidence type="ECO:0000313" key="3">
    <source>
        <dbReference type="EMBL" id="QEX15962.1"/>
    </source>
</evidence>
<dbReference type="SUPFAM" id="SSF53901">
    <property type="entry name" value="Thiolase-like"/>
    <property type="match status" value="2"/>
</dbReference>
<sequence>MQRDVWITGRGLISALGEGGEAHAAALREPARWRAAIDETSFAPFPVHPIGALDLDRFIPKKGDQRAMGPLMHYAVAASGLALQEAGLTGDAGLLARTDLVVAGPGGERDLAVDEQILAGIEQAANPGAFLNERLLNDLRPTLFLAQLPNLIAGNISIVHGVTGSSRTFMGEELAGIDAVRDGFARIRSGQSEVALVSGAFNASRWDMMLLYRPAGLLLDRPWQPLWHRPRAGIALGSLGAALVLESPEHAKARGRVPSARLSAVVADRSGREPGAATAAAGRQWTAVEPQLTRGRVGLLSGACGSGPITGEERGLLQCWSQSLGGLAVRGTAGAWGHAMEASFLGNLALAITCLEQGSLFAALDEAEPLETAGPAQGLTQMLVTGWGHHRGEGLALLEAP</sequence>
<dbReference type="OrthoDB" id="9808685at2"/>
<evidence type="ECO:0000313" key="4">
    <source>
        <dbReference type="Proteomes" id="UP000326202"/>
    </source>
</evidence>
<accession>A0A5J6MEW5</accession>
<keyword evidence="4" id="KW-1185">Reference proteome</keyword>